<protein>
    <submittedName>
        <fullName evidence="3">Uncharacterized protein</fullName>
    </submittedName>
</protein>
<accession>A0A1M5VKF4</accession>
<evidence type="ECO:0000313" key="2">
    <source>
        <dbReference type="EMBL" id="RXG30951.1"/>
    </source>
</evidence>
<evidence type="ECO:0000313" key="4">
    <source>
        <dbReference type="Proteomes" id="UP000184240"/>
    </source>
</evidence>
<keyword evidence="1" id="KW-0472">Membrane</keyword>
<dbReference type="EMBL" id="QOVN01000001">
    <property type="protein sequence ID" value="RXG30951.1"/>
    <property type="molecule type" value="Genomic_DNA"/>
</dbReference>
<reference evidence="2 5" key="3">
    <citation type="submission" date="2018-07" db="EMBL/GenBank/DDBJ databases">
        <title>Leeuwenhoekiella genomics.</title>
        <authorList>
            <person name="Tahon G."/>
            <person name="Willems A."/>
        </authorList>
    </citation>
    <scope>NUCLEOTIDE SEQUENCE [LARGE SCALE GENOMIC DNA]</scope>
    <source>
        <strain evidence="2 5">LMG 24856</strain>
    </source>
</reference>
<dbReference type="Proteomes" id="UP000184240">
    <property type="component" value="Unassembled WGS sequence"/>
</dbReference>
<keyword evidence="5" id="KW-1185">Reference proteome</keyword>
<name>A0A1M5VKF4_9FLAO</name>
<evidence type="ECO:0000256" key="1">
    <source>
        <dbReference type="SAM" id="Phobius"/>
    </source>
</evidence>
<dbReference type="OrthoDB" id="1445086at2"/>
<dbReference type="RefSeq" id="WP_072980665.1">
    <property type="nucleotide sequence ID" value="NZ_FQXT01000002.1"/>
</dbReference>
<feature type="transmembrane region" description="Helical" evidence="1">
    <location>
        <begin position="6"/>
        <end position="24"/>
    </location>
</feature>
<sequence length="124" mass="13994">MTENNQKIVVLSIIGLIILLLFLFQENKESSLSENQLTTIGKVVDIKMCGKPASGCITFAYLIDGKWIDGTDPESAAYPEFVREGKPEIGKYYKVVYDKTDINNSKILITKKPLTEKQTEKYLN</sequence>
<keyword evidence="1" id="KW-0812">Transmembrane</keyword>
<reference evidence="3" key="2">
    <citation type="submission" date="2016-11" db="EMBL/GenBank/DDBJ databases">
        <authorList>
            <person name="Jaros S."/>
            <person name="Januszkiewicz K."/>
            <person name="Wedrychowicz H."/>
        </authorList>
    </citation>
    <scope>NUCLEOTIDE SEQUENCE [LARGE SCALE GENOMIC DNA]</scope>
    <source>
        <strain evidence="3">DSM 19859</strain>
    </source>
</reference>
<dbReference type="EMBL" id="FQXT01000002">
    <property type="protein sequence ID" value="SHH75711.1"/>
    <property type="molecule type" value="Genomic_DNA"/>
</dbReference>
<reference evidence="4" key="1">
    <citation type="submission" date="2016-11" db="EMBL/GenBank/DDBJ databases">
        <authorList>
            <person name="Varghese N."/>
            <person name="Submissions S."/>
        </authorList>
    </citation>
    <scope>NUCLEOTIDE SEQUENCE [LARGE SCALE GENOMIC DNA]</scope>
    <source>
        <strain evidence="4">DSM 19859</strain>
    </source>
</reference>
<dbReference type="Proteomes" id="UP000290037">
    <property type="component" value="Unassembled WGS sequence"/>
</dbReference>
<proteinExistence type="predicted"/>
<dbReference type="AlphaFoldDB" id="A0A1M5VKF4"/>
<gene>
    <name evidence="2" type="ORF">DSM01_86</name>
    <name evidence="3" type="ORF">SAMN04487999_0793</name>
</gene>
<keyword evidence="1" id="KW-1133">Transmembrane helix</keyword>
<evidence type="ECO:0000313" key="5">
    <source>
        <dbReference type="Proteomes" id="UP000290037"/>
    </source>
</evidence>
<evidence type="ECO:0000313" key="3">
    <source>
        <dbReference type="EMBL" id="SHH75711.1"/>
    </source>
</evidence>
<organism evidence="3 4">
    <name type="scientific">Leeuwenhoekiella palythoae</name>
    <dbReference type="NCBI Taxonomy" id="573501"/>
    <lineage>
        <taxon>Bacteria</taxon>
        <taxon>Pseudomonadati</taxon>
        <taxon>Bacteroidota</taxon>
        <taxon>Flavobacteriia</taxon>
        <taxon>Flavobacteriales</taxon>
        <taxon>Flavobacteriaceae</taxon>
        <taxon>Leeuwenhoekiella</taxon>
    </lineage>
</organism>